<feature type="region of interest" description="Disordered" evidence="1">
    <location>
        <begin position="79"/>
        <end position="148"/>
    </location>
</feature>
<accession>A0ABM5JBS4</accession>
<dbReference type="RefSeq" id="XP_044316273.1">
    <property type="nucleotide sequence ID" value="XM_044460338.1"/>
</dbReference>
<proteinExistence type="predicted"/>
<feature type="region of interest" description="Disordered" evidence="1">
    <location>
        <begin position="1"/>
        <end position="56"/>
    </location>
</feature>
<dbReference type="EnsemblMetazoa" id="XM_044460338.1">
    <property type="protein sequence ID" value="XP_044316273.1"/>
    <property type="gene ID" value="LOC123037812"/>
</dbReference>
<feature type="compositionally biased region" description="Polar residues" evidence="1">
    <location>
        <begin position="37"/>
        <end position="55"/>
    </location>
</feature>
<feature type="compositionally biased region" description="Basic and acidic residues" evidence="1">
    <location>
        <begin position="101"/>
        <end position="121"/>
    </location>
</feature>
<reference evidence="3" key="1">
    <citation type="journal article" date="2021" name="Elife">
        <title>Highly contiguous assemblies of 101 drosophilid genomes.</title>
        <authorList>
            <person name="Kim B.Y."/>
            <person name="Wang J.R."/>
            <person name="Miller D.E."/>
            <person name="Barmina O."/>
            <person name="Delaney E."/>
            <person name="Thompson A."/>
            <person name="Comeault A.A."/>
            <person name="Peede D."/>
            <person name="D'Agostino E.R."/>
            <person name="Pelaez J."/>
            <person name="Aguilar J.M."/>
            <person name="Haji D."/>
            <person name="Matsunaga T."/>
            <person name="Armstrong E.E."/>
            <person name="Zych M."/>
            <person name="Ogawa Y."/>
            <person name="Stamenkovic-Radak M."/>
            <person name="Jelic M."/>
            <person name="Veselinovic M.S."/>
            <person name="Tanaskovic M."/>
            <person name="Eric P."/>
            <person name="Gao J.J."/>
            <person name="Katoh T.K."/>
            <person name="Toda M.J."/>
            <person name="Watabe H."/>
            <person name="Watada M."/>
            <person name="Davis J.S."/>
            <person name="Moyle L.C."/>
            <person name="Manoli G."/>
            <person name="Bertolini E."/>
            <person name="Kostal V."/>
            <person name="Hawley R.S."/>
            <person name="Takahashi A."/>
            <person name="Jones C.D."/>
            <person name="Price D.K."/>
            <person name="Whiteman N."/>
            <person name="Kopp A."/>
            <person name="Matute D.R."/>
            <person name="Petrov D.A."/>
        </authorList>
    </citation>
    <scope>NUCLEOTIDE SEQUENCE [LARGE SCALE GENOMIC DNA]</scope>
</reference>
<feature type="compositionally biased region" description="Basic and acidic residues" evidence="1">
    <location>
        <begin position="20"/>
        <end position="30"/>
    </location>
</feature>
<organism evidence="2 3">
    <name type="scientific">Drosophila rhopaloa</name>
    <name type="common">Fruit fly</name>
    <dbReference type="NCBI Taxonomy" id="1041015"/>
    <lineage>
        <taxon>Eukaryota</taxon>
        <taxon>Metazoa</taxon>
        <taxon>Ecdysozoa</taxon>
        <taxon>Arthropoda</taxon>
        <taxon>Hexapoda</taxon>
        <taxon>Insecta</taxon>
        <taxon>Pterygota</taxon>
        <taxon>Neoptera</taxon>
        <taxon>Endopterygota</taxon>
        <taxon>Diptera</taxon>
        <taxon>Brachycera</taxon>
        <taxon>Muscomorpha</taxon>
        <taxon>Ephydroidea</taxon>
        <taxon>Drosophilidae</taxon>
        <taxon>Drosophila</taxon>
        <taxon>Sophophora</taxon>
    </lineage>
</organism>
<sequence>MKESTTNSANRRGRNVARRGVRDFRGRGRVDNAGYSGASQGSTAREANLKGSQRSGIARKKLDGLNCKLVRCFLKSEEAEVEAHQTKKNDDMDQGEAVNPENKDEVSEKDSPQKENHKPPEEDGVQQKNLDNILIGDGVPQENKDLIPDGEVIKQQNQNIVPGEDVVQLGKQIEVLGKE</sequence>
<evidence type="ECO:0000313" key="2">
    <source>
        <dbReference type="EnsemblMetazoa" id="XP_044316273.1"/>
    </source>
</evidence>
<evidence type="ECO:0000313" key="3">
    <source>
        <dbReference type="Proteomes" id="UP001652680"/>
    </source>
</evidence>
<reference evidence="2" key="2">
    <citation type="submission" date="2025-05" db="UniProtKB">
        <authorList>
            <consortium name="EnsemblMetazoa"/>
        </authorList>
    </citation>
    <scope>IDENTIFICATION</scope>
</reference>
<keyword evidence="3" id="KW-1185">Reference proteome</keyword>
<feature type="compositionally biased region" description="Basic and acidic residues" evidence="1">
    <location>
        <begin position="79"/>
        <end position="91"/>
    </location>
</feature>
<name>A0ABM5JBS4_DRORH</name>
<dbReference type="GeneID" id="123037812"/>
<evidence type="ECO:0000256" key="1">
    <source>
        <dbReference type="SAM" id="MobiDB-lite"/>
    </source>
</evidence>
<dbReference type="Proteomes" id="UP001652680">
    <property type="component" value="Unassembled WGS sequence"/>
</dbReference>
<protein>
    <submittedName>
        <fullName evidence="2">Uncharacterized protein</fullName>
    </submittedName>
</protein>